<keyword evidence="6" id="KW-0677">Repeat</keyword>
<dbReference type="FunFam" id="2.30.180.10:FF:000003">
    <property type="entry name" value="periostin isoform X1"/>
    <property type="match status" value="1"/>
</dbReference>
<feature type="domain" description="FAS1" evidence="10">
    <location>
        <begin position="352"/>
        <end position="487"/>
    </location>
</feature>
<comment type="subcellular location">
    <subcellularLocation>
        <location evidence="1">Secreted</location>
        <location evidence="1">Extracellular space</location>
        <location evidence="1">Extracellular matrix</location>
    </subcellularLocation>
</comment>
<dbReference type="Proteomes" id="UP000265040">
    <property type="component" value="Chromosome 13"/>
</dbReference>
<evidence type="ECO:0000256" key="4">
    <source>
        <dbReference type="ARBA" id="ARBA00022530"/>
    </source>
</evidence>
<keyword evidence="7" id="KW-0130">Cell adhesion</keyword>
<evidence type="ECO:0000313" key="13">
    <source>
        <dbReference type="Proteomes" id="UP000265040"/>
    </source>
</evidence>
<feature type="domain" description="FAS1" evidence="10">
    <location>
        <begin position="229"/>
        <end position="360"/>
    </location>
</feature>
<accession>A0A3Q1IDQ1</accession>
<dbReference type="GeneTree" id="ENSGT00530000063860"/>
<feature type="domain" description="FAS1" evidence="10">
    <location>
        <begin position="491"/>
        <end position="623"/>
    </location>
</feature>
<keyword evidence="3" id="KW-0964">Secreted</keyword>
<dbReference type="GO" id="GO:0007155">
    <property type="term" value="P:cell adhesion"/>
    <property type="evidence" value="ECO:0007669"/>
    <property type="project" value="UniProtKB-KW"/>
</dbReference>
<dbReference type="FunFam" id="2.30.180.10:FF:000001">
    <property type="entry name" value="periostin isoform X1"/>
    <property type="match status" value="1"/>
</dbReference>
<feature type="signal peptide" evidence="9">
    <location>
        <begin position="1"/>
        <end position="20"/>
    </location>
</feature>
<evidence type="ECO:0000256" key="1">
    <source>
        <dbReference type="ARBA" id="ARBA00004498"/>
    </source>
</evidence>
<reference evidence="12" key="2">
    <citation type="submission" date="2025-08" db="UniProtKB">
        <authorList>
            <consortium name="Ensembl"/>
        </authorList>
    </citation>
    <scope>IDENTIFICATION</scope>
</reference>
<proteinExistence type="predicted"/>
<dbReference type="Pfam" id="PF02469">
    <property type="entry name" value="Fasciclin"/>
    <property type="match status" value="4"/>
</dbReference>
<evidence type="ECO:0000256" key="5">
    <source>
        <dbReference type="ARBA" id="ARBA00022729"/>
    </source>
</evidence>
<dbReference type="STRING" id="64144.ENSATEP00000017644"/>
<evidence type="ECO:0000259" key="10">
    <source>
        <dbReference type="PROSITE" id="PS50213"/>
    </source>
</evidence>
<evidence type="ECO:0000256" key="7">
    <source>
        <dbReference type="ARBA" id="ARBA00022889"/>
    </source>
</evidence>
<dbReference type="GO" id="GO:0050839">
    <property type="term" value="F:cell adhesion molecule binding"/>
    <property type="evidence" value="ECO:0007669"/>
    <property type="project" value="TreeGrafter"/>
</dbReference>
<dbReference type="PROSITE" id="PS50213">
    <property type="entry name" value="FAS1"/>
    <property type="match status" value="4"/>
</dbReference>
<dbReference type="InterPro" id="IPR011489">
    <property type="entry name" value="EMI_domain"/>
</dbReference>
<keyword evidence="2" id="KW-0301">Gamma-carboxyglutamic acid</keyword>
<evidence type="ECO:0000256" key="9">
    <source>
        <dbReference type="SAM" id="SignalP"/>
    </source>
</evidence>
<dbReference type="AlphaFoldDB" id="A0A3Q1IDQ1"/>
<organism evidence="12 13">
    <name type="scientific">Anabas testudineus</name>
    <name type="common">Climbing perch</name>
    <name type="synonym">Anthias testudineus</name>
    <dbReference type="NCBI Taxonomy" id="64144"/>
    <lineage>
        <taxon>Eukaryota</taxon>
        <taxon>Metazoa</taxon>
        <taxon>Chordata</taxon>
        <taxon>Craniata</taxon>
        <taxon>Vertebrata</taxon>
        <taxon>Euteleostomi</taxon>
        <taxon>Actinopterygii</taxon>
        <taxon>Neopterygii</taxon>
        <taxon>Teleostei</taxon>
        <taxon>Neoteleostei</taxon>
        <taxon>Acanthomorphata</taxon>
        <taxon>Anabantaria</taxon>
        <taxon>Anabantiformes</taxon>
        <taxon>Anabantoidei</taxon>
        <taxon>Anabantidae</taxon>
        <taxon>Anabas</taxon>
    </lineage>
</organism>
<dbReference type="SMART" id="SM00554">
    <property type="entry name" value="FAS1"/>
    <property type="match status" value="4"/>
</dbReference>
<dbReference type="GO" id="GO:0005615">
    <property type="term" value="C:extracellular space"/>
    <property type="evidence" value="ECO:0007669"/>
    <property type="project" value="TreeGrafter"/>
</dbReference>
<evidence type="ECO:0000313" key="12">
    <source>
        <dbReference type="Ensembl" id="ENSATEP00000017644.2"/>
    </source>
</evidence>
<dbReference type="InterPro" id="IPR016666">
    <property type="entry name" value="TGFBI/POSTN"/>
</dbReference>
<keyword evidence="4" id="KW-0272">Extracellular matrix</keyword>
<dbReference type="FunFam" id="2.30.180.10:FF:000032">
    <property type="entry name" value="Fasciclin domain-containing protein, putative"/>
    <property type="match status" value="1"/>
</dbReference>
<dbReference type="SUPFAM" id="SSF82153">
    <property type="entry name" value="FAS1 domain"/>
    <property type="match status" value="4"/>
</dbReference>
<dbReference type="PANTHER" id="PTHR10900:SF12">
    <property type="entry name" value="PERIOSTIN"/>
    <property type="match status" value="1"/>
</dbReference>
<dbReference type="FunFam" id="2.30.180.10:FF:000002">
    <property type="entry name" value="periostin isoform X1"/>
    <property type="match status" value="1"/>
</dbReference>
<feature type="domain" description="FAS1" evidence="10">
    <location>
        <begin position="97"/>
        <end position="225"/>
    </location>
</feature>
<name>A0A3Q1IDQ1_ANATE</name>
<feature type="chain" id="PRO_5030079850" evidence="9">
    <location>
        <begin position="21"/>
        <end position="783"/>
    </location>
</feature>
<reference evidence="12" key="1">
    <citation type="submission" date="2021-04" db="EMBL/GenBank/DDBJ databases">
        <authorList>
            <consortium name="Wellcome Sanger Institute Data Sharing"/>
        </authorList>
    </citation>
    <scope>NUCLEOTIDE SEQUENCE [LARGE SCALE GENOMIC DNA]</scope>
</reference>
<dbReference type="GO" id="GO:0030198">
    <property type="term" value="P:extracellular matrix organization"/>
    <property type="evidence" value="ECO:0007669"/>
    <property type="project" value="TreeGrafter"/>
</dbReference>
<dbReference type="InterPro" id="IPR000782">
    <property type="entry name" value="FAS1_domain"/>
</dbReference>
<dbReference type="GO" id="GO:0031012">
    <property type="term" value="C:extracellular matrix"/>
    <property type="evidence" value="ECO:0007669"/>
    <property type="project" value="TreeGrafter"/>
</dbReference>
<evidence type="ECO:0000259" key="11">
    <source>
        <dbReference type="PROSITE" id="PS51041"/>
    </source>
</evidence>
<dbReference type="PIRSF" id="PIRSF016553">
    <property type="entry name" value="BIGH3_OSF2"/>
    <property type="match status" value="1"/>
</dbReference>
<dbReference type="PROSITE" id="PS51041">
    <property type="entry name" value="EMI"/>
    <property type="match status" value="1"/>
</dbReference>
<protein>
    <submittedName>
        <fullName evidence="12">Periostin, osteoblast specific factor b</fullName>
    </submittedName>
</protein>
<dbReference type="Gene3D" id="2.30.180.10">
    <property type="entry name" value="FAS1 domain"/>
    <property type="match status" value="4"/>
</dbReference>
<keyword evidence="8" id="KW-1015">Disulfide bond</keyword>
<dbReference type="PANTHER" id="PTHR10900">
    <property type="entry name" value="PERIOSTIN-RELATED"/>
    <property type="match status" value="1"/>
</dbReference>
<sequence>MKLPFVAAFALLVFPALGNAESAYDKIVSHSRIRAKKEGPNVCALQQVQGTKKKYFSTCRNWYRKMICGKTAVYECCPGYTKLDGMQGCPAVAPVDHVYNTLGLVKATSTQKYSDISKLRPEIEGPGSFTFFAPSNEAWEALDEVSALISNVNIELYNALHYHMVNKRLLTKDLKNNRKVTSMYNDLGLYINHYSNGVVTVNCARIIYGNQVATNGVVHVIDRVISAVGNTIRDVLEVDDDLTTLSDMAQTAGLTEMLGQPGHYTLFAPTNDAFDSLGGDVLERLQSDKEILGGLVKFHLLDSIQCAEAILAGSSYVTMEGNTIEIGCDGDSITVNGVKMVLKKDIVTTNGVIHLIEKVLMPDSAKVVMELLGKEQSMFTDNIAKMGLSAGMRSDSEYTLLAPINFAFTAEVKAMDQRSLKFILENHILKTKVTLGQLYNGQRLETIGGKILRVFIYRAAVCIENSCLIRGSREGSNGALHLTKTLLKPAEKTMFEILKANGSFKIFLSLMEAAGLTDLLKQEGDFTLFAPSDMAFAGLSTRDLDLFKSDVQALRNILLYHITNGIFIGDGMEPRVTNLFKSIQGTNLKVTLANNSMQVNSVLVPESDQMATNGVVHFVNHLLYPEDVPVGNQELQMLLRRIITYMQIRYMSGFRYKEIPLTFISKHRDSDTCIYMPALAAEREVALSTQRNKNKHAFFFAFIVPSMTKVTRVIQGQPSVTKVTRVIEGQPSITKVTRVIEGEPSITKVTRVIEGEPSITKVTRVIEGEPSITKVTRVIEACM</sequence>
<evidence type="ECO:0000256" key="8">
    <source>
        <dbReference type="ARBA" id="ARBA00023157"/>
    </source>
</evidence>
<dbReference type="InterPro" id="IPR050904">
    <property type="entry name" value="Adhesion/Biosynth-related"/>
</dbReference>
<evidence type="ECO:0000256" key="3">
    <source>
        <dbReference type="ARBA" id="ARBA00022525"/>
    </source>
</evidence>
<feature type="domain" description="EMI" evidence="11">
    <location>
        <begin position="39"/>
        <end position="91"/>
    </location>
</feature>
<keyword evidence="5 9" id="KW-0732">Signal</keyword>
<reference evidence="12" key="3">
    <citation type="submission" date="2025-09" db="UniProtKB">
        <authorList>
            <consortium name="Ensembl"/>
        </authorList>
    </citation>
    <scope>IDENTIFICATION</scope>
</reference>
<dbReference type="Ensembl" id="ENSATET00000017940.3">
    <property type="protein sequence ID" value="ENSATEP00000017644.2"/>
    <property type="gene ID" value="ENSATEG00000012262.3"/>
</dbReference>
<dbReference type="InterPro" id="IPR036378">
    <property type="entry name" value="FAS1_dom_sf"/>
</dbReference>
<keyword evidence="13" id="KW-1185">Reference proteome</keyword>
<evidence type="ECO:0000256" key="2">
    <source>
        <dbReference type="ARBA" id="ARBA00022479"/>
    </source>
</evidence>
<evidence type="ECO:0000256" key="6">
    <source>
        <dbReference type="ARBA" id="ARBA00022737"/>
    </source>
</evidence>